<reference evidence="4 5" key="1">
    <citation type="submission" date="2017-05" db="EMBL/GenBank/DDBJ databases">
        <title>The Genome Sequence of Enterococcus sp. 8G7_MSG3316.</title>
        <authorList>
            <consortium name="The Broad Institute Genomics Platform"/>
            <consortium name="The Broad Institute Genomic Center for Infectious Diseases"/>
            <person name="Earl A."/>
            <person name="Manson A."/>
            <person name="Schwartman J."/>
            <person name="Gilmore M."/>
            <person name="Abouelleil A."/>
            <person name="Cao P."/>
            <person name="Chapman S."/>
            <person name="Cusick C."/>
            <person name="Shea T."/>
            <person name="Young S."/>
            <person name="Neafsey D."/>
            <person name="Nusbaum C."/>
            <person name="Birren B."/>
        </authorList>
    </citation>
    <scope>NUCLEOTIDE SEQUENCE [LARGE SCALE GENOMIC DNA]</scope>
    <source>
        <strain evidence="4 5">8G7_MSG3316</strain>
    </source>
</reference>
<dbReference type="InterPro" id="IPR000600">
    <property type="entry name" value="ROK"/>
</dbReference>
<dbReference type="InterPro" id="IPR036390">
    <property type="entry name" value="WH_DNA-bd_sf"/>
</dbReference>
<evidence type="ECO:0000256" key="3">
    <source>
        <dbReference type="ARBA" id="ARBA00022629"/>
    </source>
</evidence>
<dbReference type="SUPFAM" id="SSF53067">
    <property type="entry name" value="Actin-like ATPase domain"/>
    <property type="match status" value="1"/>
</dbReference>
<keyword evidence="5" id="KW-1185">Reference proteome</keyword>
<keyword evidence="3" id="KW-0859">Xylose metabolism</keyword>
<dbReference type="InterPro" id="IPR043129">
    <property type="entry name" value="ATPase_NBD"/>
</dbReference>
<dbReference type="PANTHER" id="PTHR18964:SF149">
    <property type="entry name" value="BIFUNCTIONAL UDP-N-ACETYLGLUCOSAMINE 2-EPIMERASE_N-ACETYLMANNOSAMINE KINASE"/>
    <property type="match status" value="1"/>
</dbReference>
<evidence type="ECO:0008006" key="6">
    <source>
        <dbReference type="Google" id="ProtNLM"/>
    </source>
</evidence>
<dbReference type="SUPFAM" id="SSF46785">
    <property type="entry name" value="Winged helix' DNA-binding domain"/>
    <property type="match status" value="1"/>
</dbReference>
<sequence length="326" mass="36414">MKAYQPKNIKEHNQHLLLSILKEERVGMTTRQLAESSGLSVVTINKLLPELIENLWITPSEVRQKTGGRRAFAYQFNASRAFILVVQFIEKKQMIDFCFSIADLHGDIVFTIEKEIEDIQNFRKMLKELKRLYPKIHKTVIGIPGVEIVGKLEISDVPFLKGVTLREIIAAEIGADVVIENDVNAAAMHYRSGSSIVGVIYFPEQFPPGGALVIGQQLFTGANQMSGEIKYLPQFDKVSFPLKVGEILMQVNAAVQAMVAMYDPNKLILFIPDRWADSVVPQSVATHLASVYADLILPEIVVETAFVQACLSGLIQIGIEWPTIDY</sequence>
<dbReference type="GO" id="GO:0042732">
    <property type="term" value="P:D-xylose metabolic process"/>
    <property type="evidence" value="ECO:0007669"/>
    <property type="project" value="UniProtKB-KW"/>
</dbReference>
<protein>
    <recommendedName>
        <fullName evidence="6">ROK family protein</fullName>
    </recommendedName>
</protein>
<name>A0A242A8Y7_9ENTE</name>
<comment type="caution">
    <text evidence="4">The sequence shown here is derived from an EMBL/GenBank/DDBJ whole genome shotgun (WGS) entry which is preliminary data.</text>
</comment>
<dbReference type="Gene3D" id="3.30.420.40">
    <property type="match status" value="2"/>
</dbReference>
<evidence type="ECO:0000313" key="5">
    <source>
        <dbReference type="Proteomes" id="UP000195043"/>
    </source>
</evidence>
<dbReference type="Proteomes" id="UP000195043">
    <property type="component" value="Unassembled WGS sequence"/>
</dbReference>
<organism evidence="4 5">
    <name type="scientific">Candidatus Enterococcus testudinis</name>
    <dbReference type="NCBI Taxonomy" id="1834191"/>
    <lineage>
        <taxon>Bacteria</taxon>
        <taxon>Bacillati</taxon>
        <taxon>Bacillota</taxon>
        <taxon>Bacilli</taxon>
        <taxon>Lactobacillales</taxon>
        <taxon>Enterococcaceae</taxon>
        <taxon>Enterococcus</taxon>
    </lineage>
</organism>
<dbReference type="EMBL" id="NGKU01000001">
    <property type="protein sequence ID" value="OTN77350.1"/>
    <property type="molecule type" value="Genomic_DNA"/>
</dbReference>
<gene>
    <name evidence="4" type="ORF">A5886_002450</name>
</gene>
<evidence type="ECO:0000256" key="1">
    <source>
        <dbReference type="ARBA" id="ARBA00002486"/>
    </source>
</evidence>
<dbReference type="CDD" id="cd23763">
    <property type="entry name" value="ASKHA_ATPase_ROK"/>
    <property type="match status" value="1"/>
</dbReference>
<dbReference type="AlphaFoldDB" id="A0A242A8Y7"/>
<proteinExistence type="inferred from homology"/>
<evidence type="ECO:0000313" key="4">
    <source>
        <dbReference type="EMBL" id="OTN77350.1"/>
    </source>
</evidence>
<dbReference type="InterPro" id="IPR036388">
    <property type="entry name" value="WH-like_DNA-bd_sf"/>
</dbReference>
<evidence type="ECO:0000256" key="2">
    <source>
        <dbReference type="ARBA" id="ARBA00006479"/>
    </source>
</evidence>
<dbReference type="PANTHER" id="PTHR18964">
    <property type="entry name" value="ROK (REPRESSOR, ORF, KINASE) FAMILY"/>
    <property type="match status" value="1"/>
</dbReference>
<dbReference type="OrthoDB" id="6501901at2"/>
<dbReference type="RefSeq" id="WP_086275384.1">
    <property type="nucleotide sequence ID" value="NZ_NGKU01000001.1"/>
</dbReference>
<comment type="function">
    <text evidence="1">Transcriptional repressor of xylose-utilizing enzymes.</text>
</comment>
<keyword evidence="3" id="KW-0119">Carbohydrate metabolism</keyword>
<dbReference type="Gene3D" id="1.10.10.10">
    <property type="entry name" value="Winged helix-like DNA-binding domain superfamily/Winged helix DNA-binding domain"/>
    <property type="match status" value="1"/>
</dbReference>
<dbReference type="STRING" id="1834191.A5886_002450"/>
<accession>A0A242A8Y7</accession>
<comment type="similarity">
    <text evidence="2">Belongs to the ROK (NagC/XylR) family.</text>
</comment>